<protein>
    <submittedName>
        <fullName evidence="1">Uncharacterized protein</fullName>
    </submittedName>
</protein>
<dbReference type="EMBL" id="DF974489">
    <property type="protein sequence ID" value="GAU48894.1"/>
    <property type="molecule type" value="Genomic_DNA"/>
</dbReference>
<gene>
    <name evidence="1" type="ORF">TSUD_98850</name>
</gene>
<name>A0A2Z6NXG9_TRISU</name>
<proteinExistence type="predicted"/>
<dbReference type="Proteomes" id="UP000242715">
    <property type="component" value="Unassembled WGS sequence"/>
</dbReference>
<accession>A0A2Z6NXG9</accession>
<keyword evidence="2" id="KW-1185">Reference proteome</keyword>
<evidence type="ECO:0000313" key="2">
    <source>
        <dbReference type="Proteomes" id="UP000242715"/>
    </source>
</evidence>
<dbReference type="AlphaFoldDB" id="A0A2Z6NXG9"/>
<organism evidence="1 2">
    <name type="scientific">Trifolium subterraneum</name>
    <name type="common">Subterranean clover</name>
    <dbReference type="NCBI Taxonomy" id="3900"/>
    <lineage>
        <taxon>Eukaryota</taxon>
        <taxon>Viridiplantae</taxon>
        <taxon>Streptophyta</taxon>
        <taxon>Embryophyta</taxon>
        <taxon>Tracheophyta</taxon>
        <taxon>Spermatophyta</taxon>
        <taxon>Magnoliopsida</taxon>
        <taxon>eudicotyledons</taxon>
        <taxon>Gunneridae</taxon>
        <taxon>Pentapetalae</taxon>
        <taxon>rosids</taxon>
        <taxon>fabids</taxon>
        <taxon>Fabales</taxon>
        <taxon>Fabaceae</taxon>
        <taxon>Papilionoideae</taxon>
        <taxon>50 kb inversion clade</taxon>
        <taxon>NPAAA clade</taxon>
        <taxon>Hologalegina</taxon>
        <taxon>IRL clade</taxon>
        <taxon>Trifolieae</taxon>
        <taxon>Trifolium</taxon>
    </lineage>
</organism>
<sequence>MPGLIKEHTITFIMDEAIRGTAEGGIVSFVGKETTSMSHVQFLDISFTKRVLILLMDEDNMLMTTFDGERR</sequence>
<evidence type="ECO:0000313" key="1">
    <source>
        <dbReference type="EMBL" id="GAU48894.1"/>
    </source>
</evidence>
<reference evidence="2" key="1">
    <citation type="journal article" date="2017" name="Front. Plant Sci.">
        <title>Climate Clever Clovers: New Paradigm to Reduce the Environmental Footprint of Ruminants by Breeding Low Methanogenic Forages Utilizing Haplotype Variation.</title>
        <authorList>
            <person name="Kaur P."/>
            <person name="Appels R."/>
            <person name="Bayer P.E."/>
            <person name="Keeble-Gagnere G."/>
            <person name="Wang J."/>
            <person name="Hirakawa H."/>
            <person name="Shirasawa K."/>
            <person name="Vercoe P."/>
            <person name="Stefanova K."/>
            <person name="Durmic Z."/>
            <person name="Nichols P."/>
            <person name="Revell C."/>
            <person name="Isobe S.N."/>
            <person name="Edwards D."/>
            <person name="Erskine W."/>
        </authorList>
    </citation>
    <scope>NUCLEOTIDE SEQUENCE [LARGE SCALE GENOMIC DNA]</scope>
    <source>
        <strain evidence="2">cv. Daliak</strain>
    </source>
</reference>